<dbReference type="Proteomes" id="UP000198427">
    <property type="component" value="Unassembled WGS sequence"/>
</dbReference>
<accession>A0AA94LJB8</accession>
<feature type="domain" description="Endonuclease/exonuclease/phosphatase" evidence="10">
    <location>
        <begin position="115"/>
        <end position="364"/>
    </location>
</feature>
<keyword evidence="7" id="KW-0460">Magnesium</keyword>
<evidence type="ECO:0000256" key="9">
    <source>
        <dbReference type="SAM" id="Phobius"/>
    </source>
</evidence>
<keyword evidence="9" id="KW-0472">Membrane</keyword>
<dbReference type="InterPro" id="IPR051547">
    <property type="entry name" value="TDP2-like"/>
</dbReference>
<keyword evidence="9" id="KW-1133">Transmembrane helix</keyword>
<keyword evidence="9" id="KW-0812">Transmembrane</keyword>
<dbReference type="GO" id="GO:0046872">
    <property type="term" value="F:metal ion binding"/>
    <property type="evidence" value="ECO:0007669"/>
    <property type="project" value="UniProtKB-KW"/>
</dbReference>
<evidence type="ECO:0000256" key="8">
    <source>
        <dbReference type="ARBA" id="ARBA00023204"/>
    </source>
</evidence>
<evidence type="ECO:0000256" key="5">
    <source>
        <dbReference type="ARBA" id="ARBA00022763"/>
    </source>
</evidence>
<keyword evidence="5" id="KW-0227">DNA damage</keyword>
<evidence type="ECO:0000259" key="10">
    <source>
        <dbReference type="Pfam" id="PF03372"/>
    </source>
</evidence>
<dbReference type="InterPro" id="IPR036691">
    <property type="entry name" value="Endo/exonu/phosph_ase_sf"/>
</dbReference>
<dbReference type="CDD" id="cd09084">
    <property type="entry name" value="EEP-2"/>
    <property type="match status" value="1"/>
</dbReference>
<dbReference type="Pfam" id="PF03372">
    <property type="entry name" value="Exo_endo_phos"/>
    <property type="match status" value="1"/>
</dbReference>
<evidence type="ECO:0000256" key="7">
    <source>
        <dbReference type="ARBA" id="ARBA00022842"/>
    </source>
</evidence>
<reference evidence="11 12" key="1">
    <citation type="submission" date="2017-06" db="EMBL/GenBank/DDBJ databases">
        <authorList>
            <person name="Varghese N."/>
            <person name="Submissions S."/>
        </authorList>
    </citation>
    <scope>NUCLEOTIDE SEQUENCE [LARGE SCALE GENOMIC DNA]</scope>
    <source>
        <strain evidence="11 12">DSM 26989</strain>
    </source>
</reference>
<dbReference type="AlphaFoldDB" id="A0AA94LJB8"/>
<sequence>MVVSTSVLGVEMFSKLKKLTYRVLLIGNIIVVLLMLLVGNIGRLNPVDYPSLANLGLGFPILLVFNLVFLVVWCFCRLRSIWLPLLGFILCYGPIRTYSPFNFPEDKPHGSIKVLSYNVFMFSSWDEPHGAKNPIVDYIVKSKADIVCLQEAQARLDNGDQIYSTLKKHYPYFKLMIKKHPGADYIVLLSKYPVLWQDTIPYGSSSNQSVAYMLDIKGTKTLVVNNHFESNGLSSGDKEGFKTLVKGELKTDEAKKQSVHLIKKLGDVSARRAPQAEAVARFVKKYLDKQIPVILCGDFNDSPLSYTHHVISKELNDCYVESGNGPGISYHKSGMYFRIDHIFCSDDFESYGAKVDNSVTTSDHYPIYCWLKYRPKP</sequence>
<evidence type="ECO:0000313" key="11">
    <source>
        <dbReference type="EMBL" id="SNR66537.1"/>
    </source>
</evidence>
<keyword evidence="6" id="KW-0378">Hydrolase</keyword>
<dbReference type="PANTHER" id="PTHR15822">
    <property type="entry name" value="TRAF AND TNF RECEPTOR-ASSOCIATED PROTEIN"/>
    <property type="match status" value="1"/>
</dbReference>
<organism evidence="11 12">
    <name type="scientific">Prevotella jejuni</name>
    <dbReference type="NCBI Taxonomy" id="1177574"/>
    <lineage>
        <taxon>Bacteria</taxon>
        <taxon>Pseudomonadati</taxon>
        <taxon>Bacteroidota</taxon>
        <taxon>Bacteroidia</taxon>
        <taxon>Bacteroidales</taxon>
        <taxon>Prevotellaceae</taxon>
        <taxon>Prevotella</taxon>
    </lineage>
</organism>
<feature type="transmembrane region" description="Helical" evidence="9">
    <location>
        <begin position="53"/>
        <end position="76"/>
    </location>
</feature>
<gene>
    <name evidence="11" type="ORF">SAMN06265364_103127</name>
</gene>
<evidence type="ECO:0000256" key="3">
    <source>
        <dbReference type="ARBA" id="ARBA00022722"/>
    </source>
</evidence>
<proteinExistence type="predicted"/>
<keyword evidence="3" id="KW-0540">Nuclease</keyword>
<dbReference type="SUPFAM" id="SSF56219">
    <property type="entry name" value="DNase I-like"/>
    <property type="match status" value="1"/>
</dbReference>
<comment type="cofactor">
    <cofactor evidence="2">
        <name>Mg(2+)</name>
        <dbReference type="ChEBI" id="CHEBI:18420"/>
    </cofactor>
</comment>
<feature type="transmembrane region" description="Helical" evidence="9">
    <location>
        <begin position="21"/>
        <end position="41"/>
    </location>
</feature>
<dbReference type="GO" id="GO:0004519">
    <property type="term" value="F:endonuclease activity"/>
    <property type="evidence" value="ECO:0007669"/>
    <property type="project" value="UniProtKB-KW"/>
</dbReference>
<name>A0AA94LJB8_9BACT</name>
<keyword evidence="12" id="KW-1185">Reference proteome</keyword>
<evidence type="ECO:0000256" key="6">
    <source>
        <dbReference type="ARBA" id="ARBA00022801"/>
    </source>
</evidence>
<dbReference type="InterPro" id="IPR005135">
    <property type="entry name" value="Endo/exonuclease/phosphatase"/>
</dbReference>
<evidence type="ECO:0000256" key="4">
    <source>
        <dbReference type="ARBA" id="ARBA00022723"/>
    </source>
</evidence>
<dbReference type="EMBL" id="FZNZ01000003">
    <property type="protein sequence ID" value="SNR66537.1"/>
    <property type="molecule type" value="Genomic_DNA"/>
</dbReference>
<evidence type="ECO:0000256" key="1">
    <source>
        <dbReference type="ARBA" id="ARBA00001936"/>
    </source>
</evidence>
<protein>
    <submittedName>
        <fullName evidence="11">Uncharacterized conserved protein YafD, endonuclease/exonuclease/phosphatase (EEP) superfamily</fullName>
    </submittedName>
</protein>
<evidence type="ECO:0000256" key="2">
    <source>
        <dbReference type="ARBA" id="ARBA00001946"/>
    </source>
</evidence>
<comment type="caution">
    <text evidence="11">The sequence shown here is derived from an EMBL/GenBank/DDBJ whole genome shotgun (WGS) entry which is preliminary data.</text>
</comment>
<keyword evidence="11" id="KW-0255">Endonuclease</keyword>
<dbReference type="Gene3D" id="3.60.10.10">
    <property type="entry name" value="Endonuclease/exonuclease/phosphatase"/>
    <property type="match status" value="1"/>
</dbReference>
<comment type="cofactor">
    <cofactor evidence="1">
        <name>Mn(2+)</name>
        <dbReference type="ChEBI" id="CHEBI:29035"/>
    </cofactor>
</comment>
<evidence type="ECO:0000313" key="12">
    <source>
        <dbReference type="Proteomes" id="UP000198427"/>
    </source>
</evidence>
<keyword evidence="4" id="KW-0479">Metal-binding</keyword>
<dbReference type="PANTHER" id="PTHR15822:SF4">
    <property type="entry name" value="TYROSYL-DNA PHOSPHODIESTERASE 2"/>
    <property type="match status" value="1"/>
</dbReference>
<keyword evidence="8" id="KW-0234">DNA repair</keyword>
<dbReference type="GO" id="GO:0016787">
    <property type="term" value="F:hydrolase activity"/>
    <property type="evidence" value="ECO:0007669"/>
    <property type="project" value="UniProtKB-KW"/>
</dbReference>
<dbReference type="GO" id="GO:0006281">
    <property type="term" value="P:DNA repair"/>
    <property type="evidence" value="ECO:0007669"/>
    <property type="project" value="UniProtKB-KW"/>
</dbReference>